<sequence>MQGFLIDSVSVPPNVVAGQTVPPVGNGGWGRDCAKGVNGTKVSADPMNDLLGNLLRVLQAANVAPTANRYDDLVDALNKLYRGVSSDQGNVLLVGADGKPLLTDAVVKAHETVTSQTWDAVNKVLTFTNEAGVTLTVNLAAVDAHLASASLQAGILVLHGVDGEPDVTVDLTTFLQMVQMQGSQSITLSGSGTVASPLQASVVLDPSVGNLLSVSPAGLLAKQVNADWNATSGVAQILNKPASLASLPGVVVELGNSGQANGGIGIDQGSWYQIDFRIGTNFFNGLQATINSDGTMVLPGGVYILCGNAKIIAWSSDTYQLPAQMVFAVGVAYSFPGVYQYAVQRFADYPLSTQTVSGYLGSLNISGVQPNWGGQSLWMGFSKVLGSQSAAPLHLQGAMTILKVG</sequence>
<dbReference type="KEGG" id="tvl:FAZ95_13745"/>
<accession>A0A4P8IPE8</accession>
<dbReference type="Proteomes" id="UP000298656">
    <property type="component" value="Chromosome 1"/>
</dbReference>
<keyword evidence="2" id="KW-1185">Reference proteome</keyword>
<name>A0A4P8IPE8_9BURK</name>
<evidence type="ECO:0000313" key="1">
    <source>
        <dbReference type="EMBL" id="QCP50146.1"/>
    </source>
</evidence>
<dbReference type="OrthoDB" id="9133497at2"/>
<organism evidence="1 2">
    <name type="scientific">Trinickia violacea</name>
    <dbReference type="NCBI Taxonomy" id="2571746"/>
    <lineage>
        <taxon>Bacteria</taxon>
        <taxon>Pseudomonadati</taxon>
        <taxon>Pseudomonadota</taxon>
        <taxon>Betaproteobacteria</taxon>
        <taxon>Burkholderiales</taxon>
        <taxon>Burkholderiaceae</taxon>
        <taxon>Trinickia</taxon>
    </lineage>
</organism>
<proteinExistence type="predicted"/>
<gene>
    <name evidence="1" type="ORF">FAZ95_13745</name>
</gene>
<evidence type="ECO:0000313" key="2">
    <source>
        <dbReference type="Proteomes" id="UP000298656"/>
    </source>
</evidence>
<dbReference type="EMBL" id="CP040077">
    <property type="protein sequence ID" value="QCP50146.1"/>
    <property type="molecule type" value="Genomic_DNA"/>
</dbReference>
<protein>
    <submittedName>
        <fullName evidence="1">Uncharacterized protein</fullName>
    </submittedName>
</protein>
<dbReference type="AlphaFoldDB" id="A0A4P8IPE8"/>
<reference evidence="1 2" key="1">
    <citation type="submission" date="2019-05" db="EMBL/GenBank/DDBJ databases">
        <title>Burkholderia sp. DHOD12, isolated from subtropical forest soil.</title>
        <authorList>
            <person name="Gao Z.-H."/>
            <person name="Qiu L.-H."/>
        </authorList>
    </citation>
    <scope>NUCLEOTIDE SEQUENCE [LARGE SCALE GENOMIC DNA]</scope>
    <source>
        <strain evidence="1 2">DHOD12</strain>
    </source>
</reference>
<dbReference type="RefSeq" id="WP_137332965.1">
    <property type="nucleotide sequence ID" value="NZ_CP040077.1"/>
</dbReference>